<name>A0A5C3LXC3_9AGAR</name>
<protein>
    <submittedName>
        <fullName evidence="1">Uncharacterized protein</fullName>
    </submittedName>
</protein>
<accession>A0A5C3LXC3</accession>
<dbReference type="EMBL" id="ML213608">
    <property type="protein sequence ID" value="TFK37482.1"/>
    <property type="molecule type" value="Genomic_DNA"/>
</dbReference>
<dbReference type="Proteomes" id="UP000308652">
    <property type="component" value="Unassembled WGS sequence"/>
</dbReference>
<organism evidence="1 2">
    <name type="scientific">Crucibulum laeve</name>
    <dbReference type="NCBI Taxonomy" id="68775"/>
    <lineage>
        <taxon>Eukaryota</taxon>
        <taxon>Fungi</taxon>
        <taxon>Dikarya</taxon>
        <taxon>Basidiomycota</taxon>
        <taxon>Agaricomycotina</taxon>
        <taxon>Agaricomycetes</taxon>
        <taxon>Agaricomycetidae</taxon>
        <taxon>Agaricales</taxon>
        <taxon>Agaricineae</taxon>
        <taxon>Nidulariaceae</taxon>
        <taxon>Crucibulum</taxon>
    </lineage>
</organism>
<evidence type="ECO:0000313" key="1">
    <source>
        <dbReference type="EMBL" id="TFK37482.1"/>
    </source>
</evidence>
<reference evidence="1 2" key="1">
    <citation type="journal article" date="2019" name="Nat. Ecol. Evol.">
        <title>Megaphylogeny resolves global patterns of mushroom evolution.</title>
        <authorList>
            <person name="Varga T."/>
            <person name="Krizsan K."/>
            <person name="Foldi C."/>
            <person name="Dima B."/>
            <person name="Sanchez-Garcia M."/>
            <person name="Sanchez-Ramirez S."/>
            <person name="Szollosi G.J."/>
            <person name="Szarkandi J.G."/>
            <person name="Papp V."/>
            <person name="Albert L."/>
            <person name="Andreopoulos W."/>
            <person name="Angelini C."/>
            <person name="Antonin V."/>
            <person name="Barry K.W."/>
            <person name="Bougher N.L."/>
            <person name="Buchanan P."/>
            <person name="Buyck B."/>
            <person name="Bense V."/>
            <person name="Catcheside P."/>
            <person name="Chovatia M."/>
            <person name="Cooper J."/>
            <person name="Damon W."/>
            <person name="Desjardin D."/>
            <person name="Finy P."/>
            <person name="Geml J."/>
            <person name="Haridas S."/>
            <person name="Hughes K."/>
            <person name="Justo A."/>
            <person name="Karasinski D."/>
            <person name="Kautmanova I."/>
            <person name="Kiss B."/>
            <person name="Kocsube S."/>
            <person name="Kotiranta H."/>
            <person name="LaButti K.M."/>
            <person name="Lechner B.E."/>
            <person name="Liimatainen K."/>
            <person name="Lipzen A."/>
            <person name="Lukacs Z."/>
            <person name="Mihaltcheva S."/>
            <person name="Morgado L.N."/>
            <person name="Niskanen T."/>
            <person name="Noordeloos M.E."/>
            <person name="Ohm R.A."/>
            <person name="Ortiz-Santana B."/>
            <person name="Ovrebo C."/>
            <person name="Racz N."/>
            <person name="Riley R."/>
            <person name="Savchenko A."/>
            <person name="Shiryaev A."/>
            <person name="Soop K."/>
            <person name="Spirin V."/>
            <person name="Szebenyi C."/>
            <person name="Tomsovsky M."/>
            <person name="Tulloss R.E."/>
            <person name="Uehling J."/>
            <person name="Grigoriev I.V."/>
            <person name="Vagvolgyi C."/>
            <person name="Papp T."/>
            <person name="Martin F.M."/>
            <person name="Miettinen O."/>
            <person name="Hibbett D.S."/>
            <person name="Nagy L.G."/>
        </authorList>
    </citation>
    <scope>NUCLEOTIDE SEQUENCE [LARGE SCALE GENOMIC DNA]</scope>
    <source>
        <strain evidence="1 2">CBS 166.37</strain>
    </source>
</reference>
<dbReference type="OrthoDB" id="3051850at2759"/>
<evidence type="ECO:0000313" key="2">
    <source>
        <dbReference type="Proteomes" id="UP000308652"/>
    </source>
</evidence>
<sequence length="100" mass="11884">MHNLSLLVQLRRQHVSLRQHLHRFNRTHNPTFVRPANNYCILHCDAYRRQRETMRTEMGREVNLLKPLLSTYDGLHTLFRYINDTGSVTVKVTELRTLAV</sequence>
<gene>
    <name evidence="1" type="ORF">BDQ12DRAFT_607940</name>
</gene>
<dbReference type="AlphaFoldDB" id="A0A5C3LXC3"/>
<proteinExistence type="predicted"/>
<keyword evidence="2" id="KW-1185">Reference proteome</keyword>